<feature type="region of interest" description="Disordered" evidence="1">
    <location>
        <begin position="296"/>
        <end position="324"/>
    </location>
</feature>
<evidence type="ECO:0000313" key="3">
    <source>
        <dbReference type="Proteomes" id="UP000521872"/>
    </source>
</evidence>
<dbReference type="Proteomes" id="UP000521872">
    <property type="component" value="Unassembled WGS sequence"/>
</dbReference>
<feature type="compositionally biased region" description="Polar residues" evidence="1">
    <location>
        <begin position="147"/>
        <end position="160"/>
    </location>
</feature>
<name>A0A8H4QZB4_9AGAR</name>
<feature type="region of interest" description="Disordered" evidence="1">
    <location>
        <begin position="179"/>
        <end position="206"/>
    </location>
</feature>
<dbReference type="GO" id="GO:0038203">
    <property type="term" value="P:TORC2 signaling"/>
    <property type="evidence" value="ECO:0007669"/>
    <property type="project" value="TreeGrafter"/>
</dbReference>
<comment type="caution">
    <text evidence="2">The sequence shown here is derived from an EMBL/GenBank/DDBJ whole genome shotgun (WGS) entry which is preliminary data.</text>
</comment>
<feature type="compositionally biased region" description="Polar residues" evidence="1">
    <location>
        <begin position="42"/>
        <end position="61"/>
    </location>
</feature>
<dbReference type="PANTHER" id="PTHR32428">
    <property type="entry name" value="TARGET OF RAPAMYCIN COMPLEX 2 SUBUNIT BIT61-RELATED"/>
    <property type="match status" value="1"/>
</dbReference>
<feature type="compositionally biased region" description="Acidic residues" evidence="1">
    <location>
        <begin position="531"/>
        <end position="542"/>
    </location>
</feature>
<feature type="compositionally biased region" description="Basic and acidic residues" evidence="1">
    <location>
        <begin position="490"/>
        <end position="511"/>
    </location>
</feature>
<evidence type="ECO:0000313" key="2">
    <source>
        <dbReference type="EMBL" id="KAF4620404.1"/>
    </source>
</evidence>
<feature type="region of interest" description="Disordered" evidence="1">
    <location>
        <begin position="464"/>
        <end position="548"/>
    </location>
</feature>
<feature type="compositionally biased region" description="Low complexity" evidence="1">
    <location>
        <begin position="131"/>
        <end position="146"/>
    </location>
</feature>
<keyword evidence="3" id="KW-1185">Reference proteome</keyword>
<gene>
    <name evidence="2" type="ORF">D9613_000581</name>
</gene>
<feature type="compositionally biased region" description="Low complexity" evidence="1">
    <location>
        <begin position="182"/>
        <end position="199"/>
    </location>
</feature>
<proteinExistence type="predicted"/>
<organism evidence="2 3">
    <name type="scientific">Agrocybe pediades</name>
    <dbReference type="NCBI Taxonomy" id="84607"/>
    <lineage>
        <taxon>Eukaryota</taxon>
        <taxon>Fungi</taxon>
        <taxon>Dikarya</taxon>
        <taxon>Basidiomycota</taxon>
        <taxon>Agaricomycotina</taxon>
        <taxon>Agaricomycetes</taxon>
        <taxon>Agaricomycetidae</taxon>
        <taxon>Agaricales</taxon>
        <taxon>Agaricineae</taxon>
        <taxon>Strophariaceae</taxon>
        <taxon>Agrocybe</taxon>
    </lineage>
</organism>
<protein>
    <submittedName>
        <fullName evidence="2">Uncharacterized protein</fullName>
    </submittedName>
</protein>
<reference evidence="2 3" key="1">
    <citation type="submission" date="2019-12" db="EMBL/GenBank/DDBJ databases">
        <authorList>
            <person name="Floudas D."/>
            <person name="Bentzer J."/>
            <person name="Ahren D."/>
            <person name="Johansson T."/>
            <person name="Persson P."/>
            <person name="Tunlid A."/>
        </authorList>
    </citation>
    <scope>NUCLEOTIDE SEQUENCE [LARGE SCALE GENOMIC DNA]</scope>
    <source>
        <strain evidence="2 3">CBS 102.39</strain>
    </source>
</reference>
<feature type="region of interest" description="Disordered" evidence="1">
    <location>
        <begin position="1"/>
        <end position="66"/>
    </location>
</feature>
<dbReference type="GO" id="GO:0031932">
    <property type="term" value="C:TORC2 complex"/>
    <property type="evidence" value="ECO:0007669"/>
    <property type="project" value="TreeGrafter"/>
</dbReference>
<dbReference type="EMBL" id="JAACJL010000015">
    <property type="protein sequence ID" value="KAF4620404.1"/>
    <property type="molecule type" value="Genomic_DNA"/>
</dbReference>
<evidence type="ECO:0000256" key="1">
    <source>
        <dbReference type="SAM" id="MobiDB-lite"/>
    </source>
</evidence>
<feature type="region of interest" description="Disordered" evidence="1">
    <location>
        <begin position="128"/>
        <end position="167"/>
    </location>
</feature>
<sequence length="567" mass="61741">MWSASHLHGPRRSHDQGHQESRASRSSSPDDGTDSPRRRTSSDATPRQTPATTRFLTSANDQDIPRSVLGSTSTLIAERPEAFSSTKRLGYFADKLTSSLSGTAKETGNTLKNTLHPSQLLHPHIHSRAESGSASPNPSSSAPVSANQPTASKSHTSPSKPSYGRTYDPKVVSREMHRLGNSGPQLSAPPSSSSLAIPPSGTPSQTEDLNVLVKRHIQIAVSQSPSRAISSLENDASGLIAVGMDTLNAKLAGIDDEKLVPRVVEIWGFFWDQVLTYLEGVLLPLQTDPLLLSLHRTPKTHRATSPTRQAGPKPNLSSNSSATSTNRIDVRSVALRSFRDKVILPIKQRLASRLSLSNRQDNFQETQSYQQPRLQQMLLVLSSQSRHLPKTFSLTTPPPQPTPGEAAVKELLRLVRSPASQSEARAAKFKSNAGFPSRALTFSSGGIPRDRRGRVAYKGKNLPELIGIPSPGQDEDLYGDDTPRLAASGEMEREREREKEVEALRSPDFDPRASMGGWGLGAGVENSKPSEDDDEDDEEEALDWDKTQAVVERMVGMNPVRSSSRNF</sequence>
<feature type="compositionally biased region" description="Basic and acidic residues" evidence="1">
    <location>
        <begin position="12"/>
        <end position="23"/>
    </location>
</feature>
<dbReference type="Pfam" id="PF08539">
    <property type="entry name" value="HbrB"/>
    <property type="match status" value="1"/>
</dbReference>
<dbReference type="InterPro" id="IPR013745">
    <property type="entry name" value="Bit61/PRR5"/>
</dbReference>
<accession>A0A8H4QZB4</accession>
<dbReference type="PANTHER" id="PTHR32428:SF2">
    <property type="entry name" value="TARGET OF RAPAMYCIN COMPLEX 2 SUBUNIT BIT61-RELATED"/>
    <property type="match status" value="1"/>
</dbReference>
<dbReference type="AlphaFoldDB" id="A0A8H4QZB4"/>